<comment type="caution">
    <text evidence="2">The sequence shown here is derived from an EMBL/GenBank/DDBJ whole genome shotgun (WGS) entry which is preliminary data.</text>
</comment>
<evidence type="ECO:0000313" key="2">
    <source>
        <dbReference type="EMBL" id="GMR58688.1"/>
    </source>
</evidence>
<feature type="compositionally biased region" description="Acidic residues" evidence="1">
    <location>
        <begin position="397"/>
        <end position="408"/>
    </location>
</feature>
<feature type="compositionally biased region" description="Polar residues" evidence="1">
    <location>
        <begin position="13"/>
        <end position="26"/>
    </location>
</feature>
<feature type="region of interest" description="Disordered" evidence="1">
    <location>
        <begin position="1"/>
        <end position="52"/>
    </location>
</feature>
<feature type="compositionally biased region" description="Basic residues" evidence="1">
    <location>
        <begin position="590"/>
        <end position="599"/>
    </location>
</feature>
<organism evidence="2 3">
    <name type="scientific">Pristionchus mayeri</name>
    <dbReference type="NCBI Taxonomy" id="1317129"/>
    <lineage>
        <taxon>Eukaryota</taxon>
        <taxon>Metazoa</taxon>
        <taxon>Ecdysozoa</taxon>
        <taxon>Nematoda</taxon>
        <taxon>Chromadorea</taxon>
        <taxon>Rhabditida</taxon>
        <taxon>Rhabditina</taxon>
        <taxon>Diplogasteromorpha</taxon>
        <taxon>Diplogasteroidea</taxon>
        <taxon>Neodiplogasteridae</taxon>
        <taxon>Pristionchus</taxon>
    </lineage>
</organism>
<evidence type="ECO:0000313" key="3">
    <source>
        <dbReference type="Proteomes" id="UP001328107"/>
    </source>
</evidence>
<proteinExistence type="predicted"/>
<feature type="region of interest" description="Disordered" evidence="1">
    <location>
        <begin position="252"/>
        <end position="291"/>
    </location>
</feature>
<feature type="compositionally biased region" description="Basic and acidic residues" evidence="1">
    <location>
        <begin position="579"/>
        <end position="589"/>
    </location>
</feature>
<keyword evidence="3" id="KW-1185">Reference proteome</keyword>
<name>A0AAN5D8X5_9BILA</name>
<evidence type="ECO:0000256" key="1">
    <source>
        <dbReference type="SAM" id="MobiDB-lite"/>
    </source>
</evidence>
<accession>A0AAN5D8X5</accession>
<protein>
    <submittedName>
        <fullName evidence="2">Uncharacterized protein</fullName>
    </submittedName>
</protein>
<feature type="compositionally biased region" description="Basic and acidic residues" evidence="1">
    <location>
        <begin position="378"/>
        <end position="396"/>
    </location>
</feature>
<dbReference type="EMBL" id="BTRK01000006">
    <property type="protein sequence ID" value="GMR58688.1"/>
    <property type="molecule type" value="Genomic_DNA"/>
</dbReference>
<reference evidence="3" key="1">
    <citation type="submission" date="2022-10" db="EMBL/GenBank/DDBJ databases">
        <title>Genome assembly of Pristionchus species.</title>
        <authorList>
            <person name="Yoshida K."/>
            <person name="Sommer R.J."/>
        </authorList>
    </citation>
    <scope>NUCLEOTIDE SEQUENCE [LARGE SCALE GENOMIC DNA]</scope>
    <source>
        <strain evidence="3">RS5460</strain>
    </source>
</reference>
<feature type="region of interest" description="Disordered" evidence="1">
    <location>
        <begin position="378"/>
        <end position="410"/>
    </location>
</feature>
<dbReference type="AlphaFoldDB" id="A0AAN5D8X5"/>
<dbReference type="Proteomes" id="UP001328107">
    <property type="component" value="Unassembled WGS sequence"/>
</dbReference>
<sequence>MAAQVGEPPTVPTDETLSLPSTSAGTNEDAGVADGEHENEKALSSDSDASIGWDDYEHRKDVLVKKLVVCEQMMGKIKVTAKFTRLKDYEKSKEAIKNRTDPEYLARVEVMEREMQKERDKQETVFSLELAALERANEGEIDFIDRGYRDRMMYRKSQLVYEAKLKLNKILERIKKEDEVRADVRIFLGEEVPDEWMDQFVKSYVDELEEQENSEEAVRERKLKRYRMEACESLEGGESLSALVEKAEAGGHWTGRSSLHPLPQRVYKEEERKREERERRRQKQKTVDQRLQSISHKNIDRFFGNNAIFPRTERVIDDYDLSGEDLMEALLEEIEVKGKRSEEKEMRGSARRKRGITVEEDGRRRELEERLREVKRQYEEEKNGRGRGDGERRGLEMSEESCSDEEKEDLASTVRQGVKAILLSRGRPDSKLSSRCEKRVGRLKKTLRTMLEMKREFSGDYEMKHLRNTMIDLFVAGAKKGRRELFDSSAIGDNQMEDVSLEESVRNSSLVNEMVARTLERPMCAGTLMDRGGRAKGAVEREGKRREHLVTQYVEMRREYREKYRKTEEKEKEEEEEEERRPRGWEEERRRKKRRRERK</sequence>
<feature type="non-terminal residue" evidence="2">
    <location>
        <position position="599"/>
    </location>
</feature>
<gene>
    <name evidence="2" type="ORF">PMAYCL1PPCAC_28883</name>
</gene>
<feature type="compositionally biased region" description="Basic and acidic residues" evidence="1">
    <location>
        <begin position="266"/>
        <end position="279"/>
    </location>
</feature>
<feature type="compositionally biased region" description="Basic and acidic residues" evidence="1">
    <location>
        <begin position="34"/>
        <end position="43"/>
    </location>
</feature>
<feature type="region of interest" description="Disordered" evidence="1">
    <location>
        <begin position="562"/>
        <end position="599"/>
    </location>
</feature>